<keyword evidence="11" id="KW-0472">Membrane</keyword>
<evidence type="ECO:0000256" key="9">
    <source>
        <dbReference type="ARBA" id="ARBA00023004"/>
    </source>
</evidence>
<evidence type="ECO:0000256" key="6">
    <source>
        <dbReference type="ARBA" id="ARBA00022723"/>
    </source>
</evidence>
<evidence type="ECO:0000256" key="7">
    <source>
        <dbReference type="ARBA" id="ARBA00022989"/>
    </source>
</evidence>
<reference evidence="12 13" key="1">
    <citation type="journal article" date="2024" name="G3 (Bethesda)">
        <title>Genome assembly of Hibiscus sabdariffa L. provides insights into metabolisms of medicinal natural products.</title>
        <authorList>
            <person name="Kim T."/>
        </authorList>
    </citation>
    <scope>NUCLEOTIDE SEQUENCE [LARGE SCALE GENOMIC DNA]</scope>
    <source>
        <strain evidence="12">TK-2024</strain>
        <tissue evidence="12">Old leaves</tissue>
    </source>
</reference>
<evidence type="ECO:0000256" key="3">
    <source>
        <dbReference type="ARBA" id="ARBA00010617"/>
    </source>
</evidence>
<dbReference type="InterPro" id="IPR001128">
    <property type="entry name" value="Cyt_P450"/>
</dbReference>
<evidence type="ECO:0000256" key="11">
    <source>
        <dbReference type="ARBA" id="ARBA00023136"/>
    </source>
</evidence>
<dbReference type="EMBL" id="JBBPBM010000008">
    <property type="protein sequence ID" value="KAK8571699.1"/>
    <property type="molecule type" value="Genomic_DNA"/>
</dbReference>
<evidence type="ECO:0000313" key="12">
    <source>
        <dbReference type="EMBL" id="KAK8571699.1"/>
    </source>
</evidence>
<keyword evidence="10" id="KW-0503">Monooxygenase</keyword>
<keyword evidence="5" id="KW-0812">Transmembrane</keyword>
<evidence type="ECO:0000256" key="10">
    <source>
        <dbReference type="ARBA" id="ARBA00023033"/>
    </source>
</evidence>
<dbReference type="InterPro" id="IPR050665">
    <property type="entry name" value="Cytochrome_P450_Monooxygen"/>
</dbReference>
<organism evidence="12 13">
    <name type="scientific">Hibiscus sabdariffa</name>
    <name type="common">roselle</name>
    <dbReference type="NCBI Taxonomy" id="183260"/>
    <lineage>
        <taxon>Eukaryota</taxon>
        <taxon>Viridiplantae</taxon>
        <taxon>Streptophyta</taxon>
        <taxon>Embryophyta</taxon>
        <taxon>Tracheophyta</taxon>
        <taxon>Spermatophyta</taxon>
        <taxon>Magnoliopsida</taxon>
        <taxon>eudicotyledons</taxon>
        <taxon>Gunneridae</taxon>
        <taxon>Pentapetalae</taxon>
        <taxon>rosids</taxon>
        <taxon>malvids</taxon>
        <taxon>Malvales</taxon>
        <taxon>Malvaceae</taxon>
        <taxon>Malvoideae</taxon>
        <taxon>Hibiscus</taxon>
    </lineage>
</organism>
<dbReference type="Proteomes" id="UP001472677">
    <property type="component" value="Unassembled WGS sequence"/>
</dbReference>
<comment type="similarity">
    <text evidence="3">Belongs to the cytochrome P450 family.</text>
</comment>
<evidence type="ECO:0000256" key="4">
    <source>
        <dbReference type="ARBA" id="ARBA00022617"/>
    </source>
</evidence>
<evidence type="ECO:0000256" key="8">
    <source>
        <dbReference type="ARBA" id="ARBA00023002"/>
    </source>
</evidence>
<dbReference type="PANTHER" id="PTHR24282">
    <property type="entry name" value="CYTOCHROME P450 FAMILY MEMBER"/>
    <property type="match status" value="1"/>
</dbReference>
<keyword evidence="7" id="KW-1133">Transmembrane helix</keyword>
<proteinExistence type="inferred from homology"/>
<evidence type="ECO:0000313" key="13">
    <source>
        <dbReference type="Proteomes" id="UP001472677"/>
    </source>
</evidence>
<accession>A0ABR2F3W1</accession>
<sequence>MTPTVIANMLDGPTNGLAREIRREVQLGKLVLPANIILLVQNIALHHDPHVWGDDAHLFKPGRFVDGIARHGCVFSLRIGTSILCLYDLCNHGNQDCSLHDFATLHLHPLPCYVHSPTPIVSLHPQHGLQIILESLHNDA</sequence>
<protein>
    <recommendedName>
        <fullName evidence="14">Cytochrome P450</fullName>
    </recommendedName>
</protein>
<dbReference type="Pfam" id="PF00067">
    <property type="entry name" value="p450"/>
    <property type="match status" value="1"/>
</dbReference>
<keyword evidence="4" id="KW-0349">Heme</keyword>
<comment type="cofactor">
    <cofactor evidence="1">
        <name>heme</name>
        <dbReference type="ChEBI" id="CHEBI:30413"/>
    </cofactor>
</comment>
<evidence type="ECO:0008006" key="14">
    <source>
        <dbReference type="Google" id="ProtNLM"/>
    </source>
</evidence>
<evidence type="ECO:0000256" key="1">
    <source>
        <dbReference type="ARBA" id="ARBA00001971"/>
    </source>
</evidence>
<comment type="subcellular location">
    <subcellularLocation>
        <location evidence="2">Membrane</location>
        <topology evidence="2">Single-pass membrane protein</topology>
    </subcellularLocation>
</comment>
<dbReference type="PANTHER" id="PTHR24282:SF226">
    <property type="entry name" value="CYTOCHROME P450 CYP749A22-LIKE"/>
    <property type="match status" value="1"/>
</dbReference>
<dbReference type="SUPFAM" id="SSF48264">
    <property type="entry name" value="Cytochrome P450"/>
    <property type="match status" value="1"/>
</dbReference>
<keyword evidence="9" id="KW-0408">Iron</keyword>
<keyword evidence="6" id="KW-0479">Metal-binding</keyword>
<gene>
    <name evidence="12" type="ORF">V6N12_027774</name>
</gene>
<name>A0ABR2F3W1_9ROSI</name>
<comment type="caution">
    <text evidence="12">The sequence shown here is derived from an EMBL/GenBank/DDBJ whole genome shotgun (WGS) entry which is preliminary data.</text>
</comment>
<evidence type="ECO:0000256" key="2">
    <source>
        <dbReference type="ARBA" id="ARBA00004167"/>
    </source>
</evidence>
<evidence type="ECO:0000256" key="5">
    <source>
        <dbReference type="ARBA" id="ARBA00022692"/>
    </source>
</evidence>
<dbReference type="Gene3D" id="1.10.630.10">
    <property type="entry name" value="Cytochrome P450"/>
    <property type="match status" value="1"/>
</dbReference>
<keyword evidence="8" id="KW-0560">Oxidoreductase</keyword>
<dbReference type="InterPro" id="IPR036396">
    <property type="entry name" value="Cyt_P450_sf"/>
</dbReference>
<keyword evidence="13" id="KW-1185">Reference proteome</keyword>